<sequence length="202" mass="23240">MVDMHRPTGNEQFDKSANKQRGDIVIKFFLDLFGLKYLENYIGKITFFARFPPMMETGAVDVLSAGTAEEDGLRAYLPKLSYASSLMGYNPFRGSRQFTAAEFDPRLETVLPLLHRRCQTLCAQDDAPRRYAHERRRVEGEIKSISQTLGVDLIEHITTAFYNAYHQHKSSTEVTYRVSPMKYDRSALYLPRFCSPCLKHLI</sequence>
<gene>
    <name evidence="1" type="ORF">PISMIDRAFT_436886</name>
</gene>
<dbReference type="Proteomes" id="UP000054018">
    <property type="component" value="Unassembled WGS sequence"/>
</dbReference>
<name>A0A0C9YFS5_9AGAM</name>
<protein>
    <submittedName>
        <fullName evidence="1">Uncharacterized protein</fullName>
    </submittedName>
</protein>
<reference evidence="1 2" key="1">
    <citation type="submission" date="2014-04" db="EMBL/GenBank/DDBJ databases">
        <authorList>
            <consortium name="DOE Joint Genome Institute"/>
            <person name="Kuo A."/>
            <person name="Kohler A."/>
            <person name="Costa M.D."/>
            <person name="Nagy L.G."/>
            <person name="Floudas D."/>
            <person name="Copeland A."/>
            <person name="Barry K.W."/>
            <person name="Cichocki N."/>
            <person name="Veneault-Fourrey C."/>
            <person name="LaButti K."/>
            <person name="Lindquist E.A."/>
            <person name="Lipzen A."/>
            <person name="Lundell T."/>
            <person name="Morin E."/>
            <person name="Murat C."/>
            <person name="Sun H."/>
            <person name="Tunlid A."/>
            <person name="Henrissat B."/>
            <person name="Grigoriev I.V."/>
            <person name="Hibbett D.S."/>
            <person name="Martin F."/>
            <person name="Nordberg H.P."/>
            <person name="Cantor M.N."/>
            <person name="Hua S.X."/>
        </authorList>
    </citation>
    <scope>NUCLEOTIDE SEQUENCE [LARGE SCALE GENOMIC DNA]</scope>
    <source>
        <strain evidence="1 2">441</strain>
    </source>
</reference>
<keyword evidence="2" id="KW-1185">Reference proteome</keyword>
<accession>A0A0C9YFS5</accession>
<dbReference type="EMBL" id="KN833723">
    <property type="protein sequence ID" value="KIK23745.1"/>
    <property type="molecule type" value="Genomic_DNA"/>
</dbReference>
<dbReference type="OrthoDB" id="2675633at2759"/>
<dbReference type="AlphaFoldDB" id="A0A0C9YFS5"/>
<evidence type="ECO:0000313" key="2">
    <source>
        <dbReference type="Proteomes" id="UP000054018"/>
    </source>
</evidence>
<proteinExistence type="predicted"/>
<dbReference type="HOGENOM" id="CLU_117289_0_0_1"/>
<reference evidence="2" key="2">
    <citation type="submission" date="2015-01" db="EMBL/GenBank/DDBJ databases">
        <title>Evolutionary Origins and Diversification of the Mycorrhizal Mutualists.</title>
        <authorList>
            <consortium name="DOE Joint Genome Institute"/>
            <consortium name="Mycorrhizal Genomics Consortium"/>
            <person name="Kohler A."/>
            <person name="Kuo A."/>
            <person name="Nagy L.G."/>
            <person name="Floudas D."/>
            <person name="Copeland A."/>
            <person name="Barry K.W."/>
            <person name="Cichocki N."/>
            <person name="Veneault-Fourrey C."/>
            <person name="LaButti K."/>
            <person name="Lindquist E.A."/>
            <person name="Lipzen A."/>
            <person name="Lundell T."/>
            <person name="Morin E."/>
            <person name="Murat C."/>
            <person name="Riley R."/>
            <person name="Ohm R."/>
            <person name="Sun H."/>
            <person name="Tunlid A."/>
            <person name="Henrissat B."/>
            <person name="Grigoriev I.V."/>
            <person name="Hibbett D.S."/>
            <person name="Martin F."/>
        </authorList>
    </citation>
    <scope>NUCLEOTIDE SEQUENCE [LARGE SCALE GENOMIC DNA]</scope>
    <source>
        <strain evidence="2">441</strain>
    </source>
</reference>
<organism evidence="1 2">
    <name type="scientific">Pisolithus microcarpus 441</name>
    <dbReference type="NCBI Taxonomy" id="765257"/>
    <lineage>
        <taxon>Eukaryota</taxon>
        <taxon>Fungi</taxon>
        <taxon>Dikarya</taxon>
        <taxon>Basidiomycota</taxon>
        <taxon>Agaricomycotina</taxon>
        <taxon>Agaricomycetes</taxon>
        <taxon>Agaricomycetidae</taxon>
        <taxon>Boletales</taxon>
        <taxon>Sclerodermatineae</taxon>
        <taxon>Pisolithaceae</taxon>
        <taxon>Pisolithus</taxon>
    </lineage>
</organism>
<evidence type="ECO:0000313" key="1">
    <source>
        <dbReference type="EMBL" id="KIK23745.1"/>
    </source>
</evidence>